<dbReference type="PRINTS" id="PR00084">
    <property type="entry name" value="MTLDHDRGNASE"/>
</dbReference>
<dbReference type="InterPro" id="IPR013131">
    <property type="entry name" value="Mannitol_DH_N"/>
</dbReference>
<organism evidence="4 5">
    <name type="scientific">Roseibium sediminicola</name>
    <dbReference type="NCBI Taxonomy" id="2933272"/>
    <lineage>
        <taxon>Bacteria</taxon>
        <taxon>Pseudomonadati</taxon>
        <taxon>Pseudomonadota</taxon>
        <taxon>Alphaproteobacteria</taxon>
        <taxon>Hyphomicrobiales</taxon>
        <taxon>Stappiaceae</taxon>
        <taxon>Roseibium</taxon>
    </lineage>
</organism>
<dbReference type="Gene3D" id="3.40.50.720">
    <property type="entry name" value="NAD(P)-binding Rossmann-like Domain"/>
    <property type="match status" value="1"/>
</dbReference>
<dbReference type="InterPro" id="IPR013118">
    <property type="entry name" value="Mannitol_DH_C"/>
</dbReference>
<dbReference type="Pfam" id="PF08125">
    <property type="entry name" value="Mannitol_dh_C"/>
    <property type="match status" value="1"/>
</dbReference>
<dbReference type="SUPFAM" id="SSF48179">
    <property type="entry name" value="6-phosphogluconate dehydrogenase C-terminal domain-like"/>
    <property type="match status" value="1"/>
</dbReference>
<sequence length="479" mass="52777">MPELLRPSYHRTRLRPRMFHIGLGAFAKAHVLVFHDDMLRRTESDWGVVAARLHSGVAELDLLDEADGIYTVGEMSGDDIALRQVGAIVKTLHPARDGIEALIAQVADPDLCLITLTITEKGYCLKDGRLDRYHPAIEKDLASPDRPESAIGLITEGLRRRWRAGLPPLTILSCDNLPSNGELCYAAIRDFADHLDAGFGNWVREACRFPSSMVDRITPAMTQASHKQLAEVLGRPDANGILCEPFRQWVIEDDFAGERPAWDLVGAELVDDVAPFEKMKLRLLNGSHSFLAYAGALAGLETISDCMLEPDLLRACRQLMLEEQAPTLDMPYGVDIALYADTLIDRFSNSALHHKTVQIATDGSQKLPQRLLAPVRDHLKTGRAWPLTALAIAGWMHYCRGRSEQGGNLPLNDPLSARIKTIASETDGAKYVEELLTLSEIFSTDLPASVIFSTRIQTAYDQLRSEGVLKSVAAALSPA</sequence>
<reference evidence="4" key="1">
    <citation type="submission" date="2022-04" db="EMBL/GenBank/DDBJ databases">
        <title>Roseibium sp. CAU 1639 isolated from mud.</title>
        <authorList>
            <person name="Kim W."/>
        </authorList>
    </citation>
    <scope>NUCLEOTIDE SEQUENCE</scope>
    <source>
        <strain evidence="4">CAU 1639</strain>
    </source>
</reference>
<dbReference type="InterPro" id="IPR050988">
    <property type="entry name" value="Mannitol_DH/Oxidoreductase"/>
</dbReference>
<dbReference type="InterPro" id="IPR013328">
    <property type="entry name" value="6PGD_dom2"/>
</dbReference>
<accession>A0ABT0H2G5</accession>
<gene>
    <name evidence="4" type="ORF">M0H32_27280</name>
</gene>
<evidence type="ECO:0000313" key="4">
    <source>
        <dbReference type="EMBL" id="MCK7615877.1"/>
    </source>
</evidence>
<evidence type="ECO:0000259" key="2">
    <source>
        <dbReference type="Pfam" id="PF01232"/>
    </source>
</evidence>
<dbReference type="Proteomes" id="UP001431221">
    <property type="component" value="Unassembled WGS sequence"/>
</dbReference>
<dbReference type="Pfam" id="PF01232">
    <property type="entry name" value="Mannitol_dh"/>
    <property type="match status" value="1"/>
</dbReference>
<protein>
    <submittedName>
        <fullName evidence="4">Mannitol dehydrogenase family protein</fullName>
    </submittedName>
</protein>
<dbReference type="EMBL" id="JALNMJ010000033">
    <property type="protein sequence ID" value="MCK7615877.1"/>
    <property type="molecule type" value="Genomic_DNA"/>
</dbReference>
<feature type="domain" description="Mannitol dehydrogenase C-terminal" evidence="3">
    <location>
        <begin position="272"/>
        <end position="463"/>
    </location>
</feature>
<evidence type="ECO:0000259" key="3">
    <source>
        <dbReference type="Pfam" id="PF08125"/>
    </source>
</evidence>
<dbReference type="PANTHER" id="PTHR43362">
    <property type="entry name" value="MANNITOL DEHYDROGENASE DSF1-RELATED"/>
    <property type="match status" value="1"/>
</dbReference>
<comment type="caution">
    <text evidence="4">The sequence shown here is derived from an EMBL/GenBank/DDBJ whole genome shotgun (WGS) entry which is preliminary data.</text>
</comment>
<dbReference type="SUPFAM" id="SSF51735">
    <property type="entry name" value="NAD(P)-binding Rossmann-fold domains"/>
    <property type="match status" value="1"/>
</dbReference>
<name>A0ABT0H2G5_9HYPH</name>
<evidence type="ECO:0000313" key="5">
    <source>
        <dbReference type="Proteomes" id="UP001431221"/>
    </source>
</evidence>
<feature type="domain" description="Mannitol dehydrogenase N-terminal" evidence="2">
    <location>
        <begin position="17"/>
        <end position="263"/>
    </location>
</feature>
<dbReference type="Gene3D" id="1.10.1040.10">
    <property type="entry name" value="N-(1-d-carboxylethyl)-l-norvaline Dehydrogenase, domain 2"/>
    <property type="match status" value="1"/>
</dbReference>
<evidence type="ECO:0000256" key="1">
    <source>
        <dbReference type="ARBA" id="ARBA00023002"/>
    </source>
</evidence>
<dbReference type="InterPro" id="IPR000669">
    <property type="entry name" value="Mannitol_DH"/>
</dbReference>
<dbReference type="InterPro" id="IPR008927">
    <property type="entry name" value="6-PGluconate_DH-like_C_sf"/>
</dbReference>
<dbReference type="RefSeq" id="WP_248159743.1">
    <property type="nucleotide sequence ID" value="NZ_JALNMJ010000033.1"/>
</dbReference>
<keyword evidence="5" id="KW-1185">Reference proteome</keyword>
<dbReference type="PANTHER" id="PTHR43362:SF1">
    <property type="entry name" value="MANNITOL DEHYDROGENASE 2-RELATED"/>
    <property type="match status" value="1"/>
</dbReference>
<proteinExistence type="predicted"/>
<keyword evidence="1" id="KW-0560">Oxidoreductase</keyword>
<dbReference type="InterPro" id="IPR036291">
    <property type="entry name" value="NAD(P)-bd_dom_sf"/>
</dbReference>